<evidence type="ECO:0000313" key="3">
    <source>
        <dbReference type="Proteomes" id="UP000053411"/>
    </source>
</evidence>
<dbReference type="STRING" id="1442371.A0A0D2JV34"/>
<dbReference type="OrthoDB" id="5308957at2759"/>
<dbReference type="RefSeq" id="XP_016631465.1">
    <property type="nucleotide sequence ID" value="XM_016777294.1"/>
</dbReference>
<evidence type="ECO:0000256" key="1">
    <source>
        <dbReference type="SAM" id="MobiDB-lite"/>
    </source>
</evidence>
<reference evidence="2 3" key="1">
    <citation type="submission" date="2015-01" db="EMBL/GenBank/DDBJ databases">
        <title>The Genome Sequence of Fonsecaea multimorphosa CBS 102226.</title>
        <authorList>
            <consortium name="The Broad Institute Genomics Platform"/>
            <person name="Cuomo C."/>
            <person name="de Hoog S."/>
            <person name="Gorbushina A."/>
            <person name="Stielow B."/>
            <person name="Teixiera M."/>
            <person name="Abouelleil A."/>
            <person name="Chapman S.B."/>
            <person name="Priest M."/>
            <person name="Young S.K."/>
            <person name="Wortman J."/>
            <person name="Nusbaum C."/>
            <person name="Birren B."/>
        </authorList>
    </citation>
    <scope>NUCLEOTIDE SEQUENCE [LARGE SCALE GENOMIC DNA]</scope>
    <source>
        <strain evidence="2 3">CBS 102226</strain>
    </source>
</reference>
<dbReference type="GeneID" id="27712540"/>
<name>A0A0D2JV34_9EURO</name>
<protein>
    <submittedName>
        <fullName evidence="2">Uncharacterized protein</fullName>
    </submittedName>
</protein>
<dbReference type="VEuPathDB" id="FungiDB:Z520_06794"/>
<accession>A0A0D2JV34</accession>
<proteinExistence type="predicted"/>
<evidence type="ECO:0000313" key="2">
    <source>
        <dbReference type="EMBL" id="KIX97342.1"/>
    </source>
</evidence>
<keyword evidence="3" id="KW-1185">Reference proteome</keyword>
<organism evidence="2 3">
    <name type="scientific">Fonsecaea multimorphosa CBS 102226</name>
    <dbReference type="NCBI Taxonomy" id="1442371"/>
    <lineage>
        <taxon>Eukaryota</taxon>
        <taxon>Fungi</taxon>
        <taxon>Dikarya</taxon>
        <taxon>Ascomycota</taxon>
        <taxon>Pezizomycotina</taxon>
        <taxon>Eurotiomycetes</taxon>
        <taxon>Chaetothyriomycetidae</taxon>
        <taxon>Chaetothyriales</taxon>
        <taxon>Herpotrichiellaceae</taxon>
        <taxon>Fonsecaea</taxon>
    </lineage>
</organism>
<gene>
    <name evidence="2" type="ORF">Z520_06794</name>
</gene>
<sequence>MSPVNTEVCPGLRTALLQLLWEKAKDKLGEQHPFSIVCFELRKGDTHRGQSEQVIKLVRDLFAQHLDPFHAETLRWKRAEITFLRRHGELDSARRLCLQLLDETRSNPNTCAKQSRIVLLELVKIYMHAKQYDLAARCCIEGMGDARKELGVNFPDDSAVRMMEAMAAMGRLRGDRGGQVLWLHQAKLGSQKTGSRSFTTGFIDETLQQLQPTSPEQSQTRGAPV</sequence>
<dbReference type="EMBL" id="KN848074">
    <property type="protein sequence ID" value="KIX97342.1"/>
    <property type="molecule type" value="Genomic_DNA"/>
</dbReference>
<dbReference type="AlphaFoldDB" id="A0A0D2JV34"/>
<feature type="region of interest" description="Disordered" evidence="1">
    <location>
        <begin position="206"/>
        <end position="225"/>
    </location>
</feature>
<dbReference type="Proteomes" id="UP000053411">
    <property type="component" value="Unassembled WGS sequence"/>
</dbReference>